<feature type="transmembrane region" description="Helical" evidence="2">
    <location>
        <begin position="41"/>
        <end position="60"/>
    </location>
</feature>
<evidence type="ECO:0000256" key="2">
    <source>
        <dbReference type="SAM" id="Phobius"/>
    </source>
</evidence>
<accession>A0ABV6NXV9</accession>
<feature type="region of interest" description="Disordered" evidence="1">
    <location>
        <begin position="97"/>
        <end position="137"/>
    </location>
</feature>
<organism evidence="3 4">
    <name type="scientific">Plantactinospora siamensis</name>
    <dbReference type="NCBI Taxonomy" id="555372"/>
    <lineage>
        <taxon>Bacteria</taxon>
        <taxon>Bacillati</taxon>
        <taxon>Actinomycetota</taxon>
        <taxon>Actinomycetes</taxon>
        <taxon>Micromonosporales</taxon>
        <taxon>Micromonosporaceae</taxon>
        <taxon>Plantactinospora</taxon>
    </lineage>
</organism>
<reference evidence="3 4" key="1">
    <citation type="submission" date="2024-09" db="EMBL/GenBank/DDBJ databases">
        <authorList>
            <person name="Sun Q."/>
            <person name="Mori K."/>
        </authorList>
    </citation>
    <scope>NUCLEOTIDE SEQUENCE [LARGE SCALE GENOMIC DNA]</scope>
    <source>
        <strain evidence="3 4">TBRC 2205</strain>
    </source>
</reference>
<dbReference type="EMBL" id="JBHLUE010000011">
    <property type="protein sequence ID" value="MFC0565619.1"/>
    <property type="molecule type" value="Genomic_DNA"/>
</dbReference>
<evidence type="ECO:0008006" key="5">
    <source>
        <dbReference type="Google" id="ProtNLM"/>
    </source>
</evidence>
<sequence>MRRLVTPAWLVRHALTALLVAGFLGLGWWQLSRAAGGNTLSWGYAVEWPVFAGFVLFLWWREVRHTLRDRTDRADQADRIDRADRADRIDQADRADRLGRTDRIGRTDRDASARPSNGTTPGFRRPVRVHRAAGAAEPAQDPALTAYNDYLSWLNANPGARPGDYPGR</sequence>
<evidence type="ECO:0000256" key="1">
    <source>
        <dbReference type="SAM" id="MobiDB-lite"/>
    </source>
</evidence>
<keyword evidence="2" id="KW-0812">Transmembrane</keyword>
<keyword evidence="2" id="KW-0472">Membrane</keyword>
<evidence type="ECO:0000313" key="4">
    <source>
        <dbReference type="Proteomes" id="UP001589894"/>
    </source>
</evidence>
<proteinExistence type="predicted"/>
<dbReference type="Proteomes" id="UP001589894">
    <property type="component" value="Unassembled WGS sequence"/>
</dbReference>
<keyword evidence="4" id="KW-1185">Reference proteome</keyword>
<name>A0ABV6NXV9_9ACTN</name>
<protein>
    <recommendedName>
        <fullName evidence="5">DNA-binding transcriptional regulator of glucitol operon</fullName>
    </recommendedName>
</protein>
<feature type="transmembrane region" description="Helical" evidence="2">
    <location>
        <begin position="9"/>
        <end position="29"/>
    </location>
</feature>
<dbReference type="RefSeq" id="WP_377339558.1">
    <property type="nucleotide sequence ID" value="NZ_JBHLUE010000011.1"/>
</dbReference>
<keyword evidence="2" id="KW-1133">Transmembrane helix</keyword>
<comment type="caution">
    <text evidence="3">The sequence shown here is derived from an EMBL/GenBank/DDBJ whole genome shotgun (WGS) entry which is preliminary data.</text>
</comment>
<gene>
    <name evidence="3" type="ORF">ACFFHU_15935</name>
</gene>
<evidence type="ECO:0000313" key="3">
    <source>
        <dbReference type="EMBL" id="MFC0565619.1"/>
    </source>
</evidence>
<feature type="compositionally biased region" description="Basic and acidic residues" evidence="1">
    <location>
        <begin position="97"/>
        <end position="112"/>
    </location>
</feature>